<dbReference type="AlphaFoldDB" id="A0AAD9V1Y7"/>
<gene>
    <name evidence="2" type="ORF">P5673_019365</name>
</gene>
<feature type="compositionally biased region" description="Basic residues" evidence="1">
    <location>
        <begin position="47"/>
        <end position="63"/>
    </location>
</feature>
<evidence type="ECO:0000256" key="1">
    <source>
        <dbReference type="SAM" id="MobiDB-lite"/>
    </source>
</evidence>
<name>A0AAD9V1Y7_ACRCE</name>
<organism evidence="2 3">
    <name type="scientific">Acropora cervicornis</name>
    <name type="common">Staghorn coral</name>
    <dbReference type="NCBI Taxonomy" id="6130"/>
    <lineage>
        <taxon>Eukaryota</taxon>
        <taxon>Metazoa</taxon>
        <taxon>Cnidaria</taxon>
        <taxon>Anthozoa</taxon>
        <taxon>Hexacorallia</taxon>
        <taxon>Scleractinia</taxon>
        <taxon>Astrocoeniina</taxon>
        <taxon>Acroporidae</taxon>
        <taxon>Acropora</taxon>
    </lineage>
</organism>
<feature type="compositionally biased region" description="Polar residues" evidence="1">
    <location>
        <begin position="209"/>
        <end position="223"/>
    </location>
</feature>
<proteinExistence type="predicted"/>
<dbReference type="EMBL" id="JARQWQ010000045">
    <property type="protein sequence ID" value="KAK2558243.1"/>
    <property type="molecule type" value="Genomic_DNA"/>
</dbReference>
<feature type="region of interest" description="Disordered" evidence="1">
    <location>
        <begin position="167"/>
        <end position="411"/>
    </location>
</feature>
<evidence type="ECO:0000313" key="2">
    <source>
        <dbReference type="EMBL" id="KAK2558243.1"/>
    </source>
</evidence>
<evidence type="ECO:0000313" key="3">
    <source>
        <dbReference type="Proteomes" id="UP001249851"/>
    </source>
</evidence>
<comment type="caution">
    <text evidence="2">The sequence shown here is derived from an EMBL/GenBank/DDBJ whole genome shotgun (WGS) entry which is preliminary data.</text>
</comment>
<sequence length="573" mass="62688">MTGIYICISSGPELLRHELNNRFLQSHADRIPPGMRTSQLMHYESHQHHHQHLHQHQHQHQHFHSNGAPLPTPQVPQAVLEVSPIASYFGPQSPVPPPLIQKVQAELHKDPQVKPEQVSISRSGGCISLHSRPSNHDPPFHVHPAGAVSPVPGHPVLTAGPFLPGAHVPGSHSSSHALTPFGGGSMGLSETPPGIMGLGSSPVGGLRSSLGTSVSSPFRSTANSSLSGGLSSSLGLRSNHSSLHGSNRDWGRGASWLNRESDRDKEREQERGRERERARERDFEHDRDRDRSRDRDQDRDKERGSVDSPHRVSHLSSKTPSERDRSAVPISDEEVEKQREREKTLDRVGRRSPCRPIHSSGFNIANLTSTDPKPETPSSSQELRSPFERRMSTSASGGRRDELPKLPGERRTDDHELVILANDRLSGPLSHSHGVLASYMDKRSIFDERDRSRESFELSRLVARPPVAHRIHGYPPPHVHPHAYSLHHSHTHPPIGPPSIFAPGASLGSHPYLNGPAMSAVTQPPGLAGFLPPHGMLGLPLPGLGPRNRSPGDPVTEHARGADMLLAAPEGRP</sequence>
<protein>
    <submittedName>
        <fullName evidence="2">Uncharacterized protein</fullName>
    </submittedName>
</protein>
<feature type="compositionally biased region" description="Basic and acidic residues" evidence="1">
    <location>
        <begin position="259"/>
        <end position="310"/>
    </location>
</feature>
<reference evidence="2" key="1">
    <citation type="journal article" date="2023" name="G3 (Bethesda)">
        <title>Whole genome assembly and annotation of the endangered Caribbean coral Acropora cervicornis.</title>
        <authorList>
            <person name="Selwyn J.D."/>
            <person name="Vollmer S.V."/>
        </authorList>
    </citation>
    <scope>NUCLEOTIDE SEQUENCE</scope>
    <source>
        <strain evidence="2">K2</strain>
    </source>
</reference>
<accession>A0AAD9V1Y7</accession>
<feature type="compositionally biased region" description="Basic and acidic residues" evidence="1">
    <location>
        <begin position="336"/>
        <end position="349"/>
    </location>
</feature>
<dbReference type="Proteomes" id="UP001249851">
    <property type="component" value="Unassembled WGS sequence"/>
</dbReference>
<reference evidence="2" key="2">
    <citation type="journal article" date="2023" name="Science">
        <title>Genomic signatures of disease resistance in endangered staghorn corals.</title>
        <authorList>
            <person name="Vollmer S.V."/>
            <person name="Selwyn J.D."/>
            <person name="Despard B.A."/>
            <person name="Roesel C.L."/>
        </authorList>
    </citation>
    <scope>NUCLEOTIDE SEQUENCE</scope>
    <source>
        <strain evidence="2">K2</strain>
    </source>
</reference>
<keyword evidence="3" id="KW-1185">Reference proteome</keyword>
<feature type="region of interest" description="Disordered" evidence="1">
    <location>
        <begin position="541"/>
        <end position="573"/>
    </location>
</feature>
<feature type="compositionally biased region" description="Basic and acidic residues" evidence="1">
    <location>
        <begin position="398"/>
        <end position="411"/>
    </location>
</feature>
<feature type="compositionally biased region" description="Low complexity" evidence="1">
    <location>
        <begin position="224"/>
        <end position="245"/>
    </location>
</feature>
<feature type="compositionally biased region" description="Polar residues" evidence="1">
    <location>
        <begin position="360"/>
        <end position="383"/>
    </location>
</feature>
<feature type="region of interest" description="Disordered" evidence="1">
    <location>
        <begin position="46"/>
        <end position="68"/>
    </location>
</feature>